<reference evidence="2 3" key="1">
    <citation type="submission" date="2019-01" db="EMBL/GenBank/DDBJ databases">
        <title>Cytophagaceae bacterium strain CAR-16.</title>
        <authorList>
            <person name="Chen W.-M."/>
        </authorList>
    </citation>
    <scope>NUCLEOTIDE SEQUENCE [LARGE SCALE GENOMIC DNA]</scope>
    <source>
        <strain evidence="2 3">CAR-16</strain>
    </source>
</reference>
<keyword evidence="3" id="KW-1185">Reference proteome</keyword>
<keyword evidence="1" id="KW-0812">Transmembrane</keyword>
<evidence type="ECO:0000256" key="1">
    <source>
        <dbReference type="SAM" id="Phobius"/>
    </source>
</evidence>
<keyword evidence="1" id="KW-1133">Transmembrane helix</keyword>
<dbReference type="EMBL" id="SDHY01000006">
    <property type="protein sequence ID" value="RXK47556.1"/>
    <property type="molecule type" value="Genomic_DNA"/>
</dbReference>
<dbReference type="RefSeq" id="WP_129027596.1">
    <property type="nucleotide sequence ID" value="NZ_SDHY01000006.1"/>
</dbReference>
<accession>A0A4Q1BXW6</accession>
<proteinExistence type="predicted"/>
<evidence type="ECO:0000313" key="3">
    <source>
        <dbReference type="Proteomes" id="UP000289455"/>
    </source>
</evidence>
<protein>
    <submittedName>
        <fullName evidence="2">Uncharacterized protein</fullName>
    </submittedName>
</protein>
<feature type="transmembrane region" description="Helical" evidence="1">
    <location>
        <begin position="5"/>
        <end position="23"/>
    </location>
</feature>
<sequence length="103" mass="11807">MKKFIYFLGVCIIFICTSGFGLVEYSAMRPQTYWVGTDSTRQAKQALLVNEKKDLAKIAAREQEQNSQDANTQEEGTHWSKYVLLGVKYAFTTLMNLINFLLK</sequence>
<dbReference type="Proteomes" id="UP000289455">
    <property type="component" value="Unassembled WGS sequence"/>
</dbReference>
<comment type="caution">
    <text evidence="2">The sequence shown here is derived from an EMBL/GenBank/DDBJ whole genome shotgun (WGS) entry which is preliminary data.</text>
</comment>
<evidence type="ECO:0000313" key="2">
    <source>
        <dbReference type="EMBL" id="RXK47556.1"/>
    </source>
</evidence>
<gene>
    <name evidence="2" type="ORF">ESB04_09965</name>
</gene>
<dbReference type="OrthoDB" id="9946117at2"/>
<keyword evidence="1" id="KW-0472">Membrane</keyword>
<dbReference type="AlphaFoldDB" id="A0A4Q1BXW6"/>
<organism evidence="2 3">
    <name type="scientific">Aquirufa rosea</name>
    <dbReference type="NCBI Taxonomy" id="2509241"/>
    <lineage>
        <taxon>Bacteria</taxon>
        <taxon>Pseudomonadati</taxon>
        <taxon>Bacteroidota</taxon>
        <taxon>Cytophagia</taxon>
        <taxon>Cytophagales</taxon>
        <taxon>Flectobacillaceae</taxon>
        <taxon>Aquirufa</taxon>
    </lineage>
</organism>
<name>A0A4Q1BXW6_9BACT</name>